<evidence type="ECO:0000313" key="1">
    <source>
        <dbReference type="EMBL" id="PPK76039.1"/>
    </source>
</evidence>
<dbReference type="Proteomes" id="UP000240010">
    <property type="component" value="Unassembled WGS sequence"/>
</dbReference>
<comment type="caution">
    <text evidence="1">The sequence shown here is derived from an EMBL/GenBank/DDBJ whole genome shotgun (WGS) entry which is preliminary data.</text>
</comment>
<proteinExistence type="predicted"/>
<reference evidence="1 2" key="1">
    <citation type="submission" date="2018-02" db="EMBL/GenBank/DDBJ databases">
        <title>Subsurface microbial communities from deep shales in Ohio and West Virginia, USA.</title>
        <authorList>
            <person name="Wrighton K."/>
        </authorList>
    </citation>
    <scope>NUCLEOTIDE SEQUENCE [LARGE SCALE GENOMIC DNA]</scope>
    <source>
        <strain evidence="1 2">OWC-DMM</strain>
    </source>
</reference>
<organism evidence="1 2">
    <name type="scientific">Methylobacter tundripaludum</name>
    <dbReference type="NCBI Taxonomy" id="173365"/>
    <lineage>
        <taxon>Bacteria</taxon>
        <taxon>Pseudomonadati</taxon>
        <taxon>Pseudomonadota</taxon>
        <taxon>Gammaproteobacteria</taxon>
        <taxon>Methylococcales</taxon>
        <taxon>Methylococcaceae</taxon>
        <taxon>Methylobacter</taxon>
    </lineage>
</organism>
<accession>A0A2S6HEX0</accession>
<evidence type="ECO:0000313" key="2">
    <source>
        <dbReference type="Proteomes" id="UP000240010"/>
    </source>
</evidence>
<protein>
    <submittedName>
        <fullName evidence="1">Uncharacterized protein</fullName>
    </submittedName>
</protein>
<name>A0A2S6HEX0_9GAMM</name>
<sequence>MKRVLERGVRPRDWTISDTQKSRQVLHNTGLFSEVDAVHQLVMHRVYFAKPITFFAEIGNFLFRINMIFQSWGLT</sequence>
<dbReference type="EMBL" id="PTIZ01000004">
    <property type="protein sequence ID" value="PPK76039.1"/>
    <property type="molecule type" value="Genomic_DNA"/>
</dbReference>
<dbReference type="AlphaFoldDB" id="A0A2S6HEX0"/>
<gene>
    <name evidence="1" type="ORF">B0F87_104129</name>
</gene>